<sequence>MSKANKVYKKVLNYYHKGHLEKAINLCESLGDDINSNNNLLNFNGILYYLKGDMNKARNLWNINYRNNKDEISRKYLADSIKDEEYATLYGEALHYIEGFQISKSIERLKLCKEKTNFNTINVNNELSKCYIKKADYKNALMCMDEVLKLDNKNEIALQNKQSLSDLGIIPKDSKLNIHKKKMYIPLVVILLFICSSLFYKFMLLPNNNIAKEKKNVEVSKEKHTIKNGEDIKKENSKIDKKRDDKNLEHEKANSNKKINTENSKEKAQNVNKKTSEHKKDSFPKENIKASIDGEKFDDLDQVLRNWKREELDVNDKMFFNEAIEFMNKGAGEYYYFKGRDLSKQGNFNEAIKYYSKGISYGVGKFPYEDGLYMLGVAYKKVGNTKEALKIYERYYTEYKEKNYVKNGSYLKDVLYYLRDTYKNLNDEKYRVFEKELKKLG</sequence>
<evidence type="ECO:0000256" key="1">
    <source>
        <dbReference type="SAM" id="MobiDB-lite"/>
    </source>
</evidence>
<proteinExistence type="predicted"/>
<evidence type="ECO:0000256" key="2">
    <source>
        <dbReference type="SAM" id="Phobius"/>
    </source>
</evidence>
<dbReference type="SUPFAM" id="SSF48452">
    <property type="entry name" value="TPR-like"/>
    <property type="match status" value="2"/>
</dbReference>
<organism evidence="3 4">
    <name type="scientific">Hathewaya histolytica</name>
    <name type="common">Clostridium histolyticum</name>
    <dbReference type="NCBI Taxonomy" id="1498"/>
    <lineage>
        <taxon>Bacteria</taxon>
        <taxon>Bacillati</taxon>
        <taxon>Bacillota</taxon>
        <taxon>Clostridia</taxon>
        <taxon>Eubacteriales</taxon>
        <taxon>Clostridiaceae</taxon>
        <taxon>Hathewaya</taxon>
    </lineage>
</organism>
<evidence type="ECO:0000313" key="4">
    <source>
        <dbReference type="Proteomes" id="UP000308489"/>
    </source>
</evidence>
<dbReference type="OrthoDB" id="1938848at2"/>
<keyword evidence="2" id="KW-0812">Transmembrane</keyword>
<feature type="transmembrane region" description="Helical" evidence="2">
    <location>
        <begin position="184"/>
        <end position="205"/>
    </location>
</feature>
<dbReference type="InterPro" id="IPR011990">
    <property type="entry name" value="TPR-like_helical_dom_sf"/>
</dbReference>
<accession>A0A4U9QX80</accession>
<feature type="region of interest" description="Disordered" evidence="1">
    <location>
        <begin position="228"/>
        <end position="283"/>
    </location>
</feature>
<reference evidence="3 4" key="1">
    <citation type="submission" date="2019-05" db="EMBL/GenBank/DDBJ databases">
        <authorList>
            <consortium name="Pathogen Informatics"/>
        </authorList>
    </citation>
    <scope>NUCLEOTIDE SEQUENCE [LARGE SCALE GENOMIC DNA]</scope>
    <source>
        <strain evidence="3 4">NCTC503</strain>
    </source>
</reference>
<dbReference type="EMBL" id="LR590481">
    <property type="protein sequence ID" value="VTQ83079.1"/>
    <property type="molecule type" value="Genomic_DNA"/>
</dbReference>
<dbReference type="Gene3D" id="1.25.40.10">
    <property type="entry name" value="Tetratricopeptide repeat domain"/>
    <property type="match status" value="2"/>
</dbReference>
<evidence type="ECO:0000313" key="3">
    <source>
        <dbReference type="EMBL" id="VTQ83079.1"/>
    </source>
</evidence>
<dbReference type="SMART" id="SM00028">
    <property type="entry name" value="TPR"/>
    <property type="match status" value="3"/>
</dbReference>
<dbReference type="RefSeq" id="WP_138209107.1">
    <property type="nucleotide sequence ID" value="NZ_CBCRUQ010000010.1"/>
</dbReference>
<dbReference type="AlphaFoldDB" id="A0A4U9QX80"/>
<dbReference type="Pfam" id="PF13181">
    <property type="entry name" value="TPR_8"/>
    <property type="match status" value="2"/>
</dbReference>
<dbReference type="InterPro" id="IPR019734">
    <property type="entry name" value="TPR_rpt"/>
</dbReference>
<keyword evidence="2" id="KW-1133">Transmembrane helix</keyword>
<name>A0A4U9QX80_HATHI</name>
<dbReference type="Proteomes" id="UP000308489">
    <property type="component" value="Chromosome 1"/>
</dbReference>
<keyword evidence="4" id="KW-1185">Reference proteome</keyword>
<dbReference type="KEGG" id="hhw:NCTC503_00285"/>
<keyword evidence="2" id="KW-0472">Membrane</keyword>
<protein>
    <submittedName>
        <fullName evidence="3">Tpr-repeat-containing protein</fullName>
    </submittedName>
</protein>
<dbReference type="Pfam" id="PF13174">
    <property type="entry name" value="TPR_6"/>
    <property type="match status" value="1"/>
</dbReference>
<gene>
    <name evidence="3" type="ORF">NCTC503_00285</name>
</gene>